<dbReference type="Gene3D" id="3.40.630.30">
    <property type="match status" value="1"/>
</dbReference>
<dbReference type="Proteomes" id="UP001140453">
    <property type="component" value="Unassembled WGS sequence"/>
</dbReference>
<dbReference type="OrthoDB" id="5043642at2759"/>
<gene>
    <name evidence="5" type="ORF">N0V93_006660</name>
</gene>
<dbReference type="Pfam" id="PF13302">
    <property type="entry name" value="Acetyltransf_3"/>
    <property type="match status" value="1"/>
</dbReference>
<comment type="similarity">
    <text evidence="1">Belongs to the acetyltransferase family. GNAT subfamily.</text>
</comment>
<sequence>MKLNENIAISSPKVLLVPYDRRHVPRYHEWMKDPAIQEATASEPLSLEEEYENQESWRASHDKLTFILCQPTTTANVVDDQSVDAGKVDAPGQMIGDINFFLYPSDDDDAPDGTCVGEVDIMIAGQGDRGKGLGKAAVSTFLHYIWKNRDEILREYQAGETGLTKTDGGLRLEVLMAKIKSDNKGSIALFKGLGFEQDGDVNYFGEIKMVLKSFDCLEKAPEGFQVVKYRRS</sequence>
<proteinExistence type="inferred from homology"/>
<dbReference type="AlphaFoldDB" id="A0A9W9CVX7"/>
<dbReference type="PANTHER" id="PTHR13256">
    <property type="entry name" value="N-ACETYLTRANSFERASE 9"/>
    <property type="match status" value="1"/>
</dbReference>
<name>A0A9W9CVX7_9PEZI</name>
<feature type="domain" description="N-acetyltransferase" evidence="4">
    <location>
        <begin position="14"/>
        <end position="196"/>
    </location>
</feature>
<organism evidence="5 6">
    <name type="scientific">Gnomoniopsis smithogilvyi</name>
    <dbReference type="NCBI Taxonomy" id="1191159"/>
    <lineage>
        <taxon>Eukaryota</taxon>
        <taxon>Fungi</taxon>
        <taxon>Dikarya</taxon>
        <taxon>Ascomycota</taxon>
        <taxon>Pezizomycotina</taxon>
        <taxon>Sordariomycetes</taxon>
        <taxon>Sordariomycetidae</taxon>
        <taxon>Diaporthales</taxon>
        <taxon>Gnomoniaceae</taxon>
        <taxon>Gnomoniopsis</taxon>
    </lineage>
</organism>
<evidence type="ECO:0000313" key="5">
    <source>
        <dbReference type="EMBL" id="KAJ4389197.1"/>
    </source>
</evidence>
<dbReference type="PANTHER" id="PTHR13256:SF16">
    <property type="entry name" value="ALPHA_BETA-TUBULIN-N-ACETYLTRANSFERASE 9"/>
    <property type="match status" value="1"/>
</dbReference>
<dbReference type="InterPro" id="IPR000182">
    <property type="entry name" value="GNAT_dom"/>
</dbReference>
<dbReference type="EMBL" id="JAPEVB010000004">
    <property type="protein sequence ID" value="KAJ4389197.1"/>
    <property type="molecule type" value="Genomic_DNA"/>
</dbReference>
<evidence type="ECO:0000256" key="1">
    <source>
        <dbReference type="ARBA" id="ARBA00009342"/>
    </source>
</evidence>
<dbReference type="SUPFAM" id="SSF55729">
    <property type="entry name" value="Acyl-CoA N-acyltransferases (Nat)"/>
    <property type="match status" value="1"/>
</dbReference>
<accession>A0A9W9CVX7</accession>
<comment type="caution">
    <text evidence="5">The sequence shown here is derived from an EMBL/GenBank/DDBJ whole genome shotgun (WGS) entry which is preliminary data.</text>
</comment>
<dbReference type="GO" id="GO:0008080">
    <property type="term" value="F:N-acetyltransferase activity"/>
    <property type="evidence" value="ECO:0007669"/>
    <property type="project" value="InterPro"/>
</dbReference>
<keyword evidence="6" id="KW-1185">Reference proteome</keyword>
<evidence type="ECO:0000256" key="2">
    <source>
        <dbReference type="ARBA" id="ARBA00022679"/>
    </source>
</evidence>
<dbReference type="InterPro" id="IPR016181">
    <property type="entry name" value="Acyl_CoA_acyltransferase"/>
</dbReference>
<keyword evidence="2" id="KW-0808">Transferase</keyword>
<keyword evidence="3" id="KW-0012">Acyltransferase</keyword>
<reference evidence="5" key="1">
    <citation type="submission" date="2022-10" db="EMBL/GenBank/DDBJ databases">
        <title>Tapping the CABI collections for fungal endophytes: first genome assemblies for Collariella, Neodidymelliopsis, Ascochyta clinopodiicola, Didymella pomorum, Didymosphaeria variabile, Neocosmospora piperis and Neocucurbitaria cava.</title>
        <authorList>
            <person name="Hill R."/>
        </authorList>
    </citation>
    <scope>NUCLEOTIDE SEQUENCE</scope>
    <source>
        <strain evidence="5">IMI 355082</strain>
    </source>
</reference>
<dbReference type="InterPro" id="IPR039135">
    <property type="entry name" value="NAT9-like"/>
</dbReference>
<evidence type="ECO:0000313" key="6">
    <source>
        <dbReference type="Proteomes" id="UP001140453"/>
    </source>
</evidence>
<protein>
    <recommendedName>
        <fullName evidence="4">N-acetyltransferase domain-containing protein</fullName>
    </recommendedName>
</protein>
<evidence type="ECO:0000259" key="4">
    <source>
        <dbReference type="Pfam" id="PF13302"/>
    </source>
</evidence>
<evidence type="ECO:0000256" key="3">
    <source>
        <dbReference type="ARBA" id="ARBA00023315"/>
    </source>
</evidence>